<reference evidence="1 2" key="1">
    <citation type="submission" date="2014-03" db="EMBL/GenBank/DDBJ databases">
        <title>Draft genome of the hookworm Oesophagostomum dentatum.</title>
        <authorList>
            <person name="Mitreva M."/>
        </authorList>
    </citation>
    <scope>NUCLEOTIDE SEQUENCE [LARGE SCALE GENOMIC DNA]</scope>
    <source>
        <strain evidence="1 2">OD-Hann</strain>
    </source>
</reference>
<gene>
    <name evidence="1" type="ORF">OESDEN_03025</name>
</gene>
<evidence type="ECO:0000313" key="1">
    <source>
        <dbReference type="EMBL" id="KHJ97005.1"/>
    </source>
</evidence>
<name>A0A0B1TNM2_OESDE</name>
<sequence length="75" mass="8735">MTTCLNIVIEPECMDQKWKYDLATLLRVHKPLYINVTCKGSDNGFVAYQHALSSRFLQQQIVWKKCVHIFYVASV</sequence>
<accession>A0A0B1TNM2</accession>
<keyword evidence="2" id="KW-1185">Reference proteome</keyword>
<dbReference type="AlphaFoldDB" id="A0A0B1TNM2"/>
<proteinExistence type="predicted"/>
<dbReference type="EMBL" id="KN549541">
    <property type="protein sequence ID" value="KHJ97005.1"/>
    <property type="molecule type" value="Genomic_DNA"/>
</dbReference>
<protein>
    <submittedName>
        <fullName evidence="1">Uncharacterized protein</fullName>
    </submittedName>
</protein>
<dbReference type="Proteomes" id="UP000053660">
    <property type="component" value="Unassembled WGS sequence"/>
</dbReference>
<evidence type="ECO:0000313" key="2">
    <source>
        <dbReference type="Proteomes" id="UP000053660"/>
    </source>
</evidence>
<organism evidence="1 2">
    <name type="scientific">Oesophagostomum dentatum</name>
    <name type="common">Nodular worm</name>
    <dbReference type="NCBI Taxonomy" id="61180"/>
    <lineage>
        <taxon>Eukaryota</taxon>
        <taxon>Metazoa</taxon>
        <taxon>Ecdysozoa</taxon>
        <taxon>Nematoda</taxon>
        <taxon>Chromadorea</taxon>
        <taxon>Rhabditida</taxon>
        <taxon>Rhabditina</taxon>
        <taxon>Rhabditomorpha</taxon>
        <taxon>Strongyloidea</taxon>
        <taxon>Strongylidae</taxon>
        <taxon>Oesophagostomum</taxon>
    </lineage>
</organism>